<reference evidence="4" key="2">
    <citation type="journal article" date="2017" name="Sci. Adv.">
        <title>A tail of two voltages: Proteomic comparison of the three electric organs of the electric eel.</title>
        <authorList>
            <person name="Traeger L.L."/>
            <person name="Sabat G."/>
            <person name="Barrett-Wilt G.A."/>
            <person name="Wells G.B."/>
            <person name="Sussman M.R."/>
        </authorList>
    </citation>
    <scope>NUCLEOTIDE SEQUENCE [LARGE SCALE GENOMIC DNA]</scope>
</reference>
<dbReference type="PROSITE" id="PS50235">
    <property type="entry name" value="USP_3"/>
    <property type="match status" value="1"/>
</dbReference>
<dbReference type="GO" id="GO:0005634">
    <property type="term" value="C:nucleus"/>
    <property type="evidence" value="ECO:0007669"/>
    <property type="project" value="TreeGrafter"/>
</dbReference>
<feature type="region of interest" description="Disordered" evidence="1">
    <location>
        <begin position="1"/>
        <end position="36"/>
    </location>
</feature>
<feature type="domain" description="USP" evidence="2">
    <location>
        <begin position="40"/>
        <end position="467"/>
    </location>
</feature>
<dbReference type="OMA" id="PEGSHWF"/>
<evidence type="ECO:0000313" key="4">
    <source>
        <dbReference type="Proteomes" id="UP000314983"/>
    </source>
</evidence>
<dbReference type="GO" id="GO:0005829">
    <property type="term" value="C:cytosol"/>
    <property type="evidence" value="ECO:0007669"/>
    <property type="project" value="TreeGrafter"/>
</dbReference>
<dbReference type="InterPro" id="IPR038765">
    <property type="entry name" value="Papain-like_cys_pep_sf"/>
</dbReference>
<accession>A0A4W4DMR6</accession>
<dbReference type="InterPro" id="IPR028889">
    <property type="entry name" value="USP"/>
</dbReference>
<proteinExistence type="predicted"/>
<reference evidence="3" key="5">
    <citation type="submission" date="2025-09" db="UniProtKB">
        <authorList>
            <consortium name="Ensembl"/>
        </authorList>
    </citation>
    <scope>IDENTIFICATION</scope>
</reference>
<gene>
    <name evidence="3" type="primary">USP40</name>
</gene>
<protein>
    <recommendedName>
        <fullName evidence="2">USP domain-containing protein</fullName>
    </recommendedName>
</protein>
<keyword evidence="4" id="KW-1185">Reference proteome</keyword>
<dbReference type="InterPro" id="IPR050164">
    <property type="entry name" value="Peptidase_C19"/>
</dbReference>
<dbReference type="Pfam" id="PF25822">
    <property type="entry name" value="UBL_USP40"/>
    <property type="match status" value="1"/>
</dbReference>
<dbReference type="Ensembl" id="ENSEEET00000000385.2">
    <property type="protein sequence ID" value="ENSEEEP00000000378.2"/>
    <property type="gene ID" value="ENSEEEG00000000263.2"/>
</dbReference>
<dbReference type="InterPro" id="IPR018200">
    <property type="entry name" value="USP_CS"/>
</dbReference>
<dbReference type="GO" id="GO:0016579">
    <property type="term" value="P:protein deubiquitination"/>
    <property type="evidence" value="ECO:0007669"/>
    <property type="project" value="InterPro"/>
</dbReference>
<sequence>MFGDLFEEDGDRFSSHTIGGNSVKGKDTEPPPPRANVKLSGIKNQGGTCYLNSLLQTLLFTPEFREELFNLGPEELGNLMDKDKPEAKVRVIPLELQRLFARLLLLEEQTASTTALTDSFGWTNHEEMSQQDVQELNRILFSALESSLEGTSGSSLIQRLYHGTLVNHIICKECNNVSERQEDFLDLTVCVRGVSGLEEVLWHMFVEEELFEGNNLYWCSHCDGLVHAAKSTKLRKLPPFLTVSLLRFSYDFGKCERFKEMSRYTFPLTINLRPFCEQSELPDSEFSYELFSVIIHKGSCYGGHYHVYIKDIDQLGHWEAPVSALVSLFLSLCPSQEASGSVLVDQLGQKIMDKIGSSWNKKFRKQYGPISKFLQSHTDVFMLVSNGSCVALKATTTSEPVAPSLHSNRLEHAEAELQGSAELDAEPASGSCWFDLNDSAVTPIREQAISKQFEGRESAYMLFYRKSTLQRPPQAKGNPAYKVPLHLLEMIQEENATLQQRRADFDASSNRIEVRLHLAPHYHVQNGALQPSSTNTRAVVSMMFDRRKTVGDLRLAVYQMQTTWEGDMALTLAKNLPAGLHLYDTLDDDEKSLYSAGLCNGSDLFVWNGKEVNGVQVQTGAEWEPVLLTILRPGEDELDSGSAPGVGATRTDGSGIVRFTQGFASGITLGGVREVLGPQEALVCQEAKGAQPGGGGASGWRLCPPEAMRQTLRELTLRDGDSLLLLPSTQLTNSMFSLSGDMVTVMTPLDCRWLQVEYWSQTASEEEEGGRQECKKRKIPASGDTRLGEVKQRALEELQLQEYEPCCLRQMDRTGKLLPPVCDHLSVRDAGIRLMTSLCLCHGCAPKASQLFLYFRVGVVPSAGQDREIIVEERLSVKEVSALKSCLGSRLGMCWHLRRMDWCEEVGEPLMDENASLLDVKLCSGDTLVIAEGQLPPKGFLKLSVRWLVDRSSDCVSSFPDLSHKIEWAEMEMTSVGYVEISQEASLHDLRCQVLTLPALVGLCMPTPEFLRLWVMEGQTPSRILRGNQQTLRKLKLGMGSEVCVQKLLCEEDLGLKEVLLRLKMGVPGERAYYSAQEFVWDAGRDPSPKGLYNSLASLYSTSPDNLLLAKHLPDKHTWMAIHNWTQHVSKKKKKKKVESLQGTPYCLRDGDIIGVKNLLVDSNREFSTLKDEQEQQRLREQTDIHKKGANKNRKPEVALSINVAVFR</sequence>
<dbReference type="PANTHER" id="PTHR24006">
    <property type="entry name" value="UBIQUITIN CARBOXYL-TERMINAL HYDROLASE"/>
    <property type="match status" value="1"/>
</dbReference>
<dbReference type="FunFam" id="3.90.70.10:FF:000043">
    <property type="entry name" value="Ubiquitin carboxyl-terminal hydrolase 40"/>
    <property type="match status" value="1"/>
</dbReference>
<reference evidence="3" key="3">
    <citation type="submission" date="2020-05" db="EMBL/GenBank/DDBJ databases">
        <title>Electrophorus electricus (electric eel) genome, fEleEle1, primary haplotype.</title>
        <authorList>
            <person name="Myers G."/>
            <person name="Meyer A."/>
            <person name="Fedrigo O."/>
            <person name="Formenti G."/>
            <person name="Rhie A."/>
            <person name="Tracey A."/>
            <person name="Sims Y."/>
            <person name="Jarvis E.D."/>
        </authorList>
    </citation>
    <scope>NUCLEOTIDE SEQUENCE [LARGE SCALE GENOMIC DNA]</scope>
</reference>
<dbReference type="AlphaFoldDB" id="A0A4W4DMR6"/>
<dbReference type="STRING" id="8005.ENSEEEP00000000378"/>
<evidence type="ECO:0000313" key="3">
    <source>
        <dbReference type="Ensembl" id="ENSEEEP00000000378.2"/>
    </source>
</evidence>
<evidence type="ECO:0000259" key="2">
    <source>
        <dbReference type="PROSITE" id="PS50235"/>
    </source>
</evidence>
<name>A0A4W4DMR6_ELEEL</name>
<dbReference type="Proteomes" id="UP000314983">
    <property type="component" value="Chromosome 1"/>
</dbReference>
<dbReference type="GO" id="GO:0039021">
    <property type="term" value="P:pronephric glomerulus development"/>
    <property type="evidence" value="ECO:0007669"/>
    <property type="project" value="Ensembl"/>
</dbReference>
<dbReference type="Pfam" id="PF00443">
    <property type="entry name" value="UCH"/>
    <property type="match status" value="1"/>
</dbReference>
<reference evidence="4" key="1">
    <citation type="journal article" date="2014" name="Science">
        <title>Nonhuman genetics. Genomic basis for the convergent evolution of electric organs.</title>
        <authorList>
            <person name="Gallant J.R."/>
            <person name="Traeger L.L."/>
            <person name="Volkening J.D."/>
            <person name="Moffett H."/>
            <person name="Chen P.H."/>
            <person name="Novina C.D."/>
            <person name="Phillips G.N.Jr."/>
            <person name="Anand R."/>
            <person name="Wells G.B."/>
            <person name="Pinch M."/>
            <person name="Guth R."/>
            <person name="Unguez G.A."/>
            <person name="Albert J.S."/>
            <person name="Zakon H.H."/>
            <person name="Samanta M.P."/>
            <person name="Sussman M.R."/>
        </authorList>
    </citation>
    <scope>NUCLEOTIDE SEQUENCE [LARGE SCALE GENOMIC DNA]</scope>
</reference>
<dbReference type="InterPro" id="IPR001394">
    <property type="entry name" value="Peptidase_C19_UCH"/>
</dbReference>
<organism evidence="3 4">
    <name type="scientific">Electrophorus electricus</name>
    <name type="common">Electric eel</name>
    <name type="synonym">Gymnotus electricus</name>
    <dbReference type="NCBI Taxonomy" id="8005"/>
    <lineage>
        <taxon>Eukaryota</taxon>
        <taxon>Metazoa</taxon>
        <taxon>Chordata</taxon>
        <taxon>Craniata</taxon>
        <taxon>Vertebrata</taxon>
        <taxon>Euteleostomi</taxon>
        <taxon>Actinopterygii</taxon>
        <taxon>Neopterygii</taxon>
        <taxon>Teleostei</taxon>
        <taxon>Ostariophysi</taxon>
        <taxon>Gymnotiformes</taxon>
        <taxon>Gymnotoidei</taxon>
        <taxon>Gymnotidae</taxon>
        <taxon>Electrophorus</taxon>
    </lineage>
</organism>
<dbReference type="PROSITE" id="PS00972">
    <property type="entry name" value="USP_1"/>
    <property type="match status" value="1"/>
</dbReference>
<dbReference type="SUPFAM" id="SSF54001">
    <property type="entry name" value="Cysteine proteinases"/>
    <property type="match status" value="1"/>
</dbReference>
<dbReference type="GeneTree" id="ENSGT00940000157267"/>
<dbReference type="PROSITE" id="PS00973">
    <property type="entry name" value="USP_2"/>
    <property type="match status" value="1"/>
</dbReference>
<dbReference type="Gene3D" id="3.90.70.10">
    <property type="entry name" value="Cysteine proteinases"/>
    <property type="match status" value="1"/>
</dbReference>
<reference evidence="3" key="4">
    <citation type="submission" date="2025-08" db="UniProtKB">
        <authorList>
            <consortium name="Ensembl"/>
        </authorList>
    </citation>
    <scope>IDENTIFICATION</scope>
</reference>
<dbReference type="InterPro" id="IPR057763">
    <property type="entry name" value="UBL_USP40"/>
</dbReference>
<dbReference type="PANTHER" id="PTHR24006:SF842">
    <property type="entry name" value="UBIQUITIN CARBOXYL-TERMINAL HYDROLASE 40"/>
    <property type="match status" value="1"/>
</dbReference>
<evidence type="ECO:0000256" key="1">
    <source>
        <dbReference type="SAM" id="MobiDB-lite"/>
    </source>
</evidence>
<dbReference type="GO" id="GO:0004843">
    <property type="term" value="F:cysteine-type deubiquitinase activity"/>
    <property type="evidence" value="ECO:0007669"/>
    <property type="project" value="InterPro"/>
</dbReference>
<feature type="compositionally biased region" description="Acidic residues" evidence="1">
    <location>
        <begin position="1"/>
        <end position="10"/>
    </location>
</feature>